<feature type="domain" description="ABC transporter" evidence="10">
    <location>
        <begin position="286"/>
        <end position="523"/>
    </location>
</feature>
<keyword evidence="6" id="KW-0547">Nucleotide-binding</keyword>
<keyword evidence="4" id="KW-1003">Cell membrane</keyword>
<feature type="domain" description="ABC transporter" evidence="10">
    <location>
        <begin position="14"/>
        <end position="258"/>
    </location>
</feature>
<reference evidence="11 12" key="1">
    <citation type="submission" date="2019-09" db="EMBL/GenBank/DDBJ databases">
        <title>Non-baumannii Acinetobacter spp. carrying blaNDM-1 isolated in China.</title>
        <authorList>
            <person name="Cui C."/>
            <person name="Chen C."/>
            <person name="Sun J."/>
            <person name="Liu Y."/>
        </authorList>
    </citation>
    <scope>NUCLEOTIDE SEQUENCE [LARGE SCALE GENOMIC DNA]</scope>
    <source>
        <strain evidence="11 12">HZE23-1</strain>
    </source>
</reference>
<dbReference type="Proteomes" id="UP000503505">
    <property type="component" value="Chromosome"/>
</dbReference>
<dbReference type="PROSITE" id="PS50893">
    <property type="entry name" value="ABC_TRANSPORTER_2"/>
    <property type="match status" value="2"/>
</dbReference>
<dbReference type="InterPro" id="IPR017871">
    <property type="entry name" value="ABC_transporter-like_CS"/>
</dbReference>
<dbReference type="EMBL" id="CP044463">
    <property type="protein sequence ID" value="QIC68660.1"/>
    <property type="molecule type" value="Genomic_DNA"/>
</dbReference>
<evidence type="ECO:0000256" key="3">
    <source>
        <dbReference type="ARBA" id="ARBA00022448"/>
    </source>
</evidence>
<dbReference type="PANTHER" id="PTHR43297">
    <property type="entry name" value="OLIGOPEPTIDE TRANSPORT ATP-BINDING PROTEIN APPD"/>
    <property type="match status" value="1"/>
</dbReference>
<dbReference type="InterPro" id="IPR050388">
    <property type="entry name" value="ABC_Ni/Peptide_Import"/>
</dbReference>
<evidence type="ECO:0000256" key="5">
    <source>
        <dbReference type="ARBA" id="ARBA00022519"/>
    </source>
</evidence>
<sequence>MHSIQDVNNATPLLQVENLQISSLDQVLVQQLSFELSAGQTLAIVGESGSGKSISSLAILGLLPRNLKVQGRAVLDGQNLLTLSQPQLRQIRGKKIAMIFQEPMTALNPLHRVEKIIGETLLLQGWSKAKARERVLELLKDVGIPEPEDKLRRYPHELSGGQRQRVMIAMALALNPDILIADEPTTALDVTLQAQILHLLKSLQESRQMAMILISHDLNLVRRYADQVIVMNKGRVEEQGGVQQIFNSPQSTYTQDLLNHDFGQALPLEQTETLLELKQVEVKFPIKQGLLNRIKGYITAVEPLDLSMLQGQSIGVVGESGSGKSSLALAIARLIESHGQILLENQDLNQFSEKALRPLRSNFQIVFQDPFSSLNPRMTIEQIIGEGLGLKAMTEEQIRSRVEEALVRVELPASFKDRYPHELSGGQRQRVSLARALILRPKLLILDEPTSALDRTTQRAIVKLLRRIQQEEGISYLFISHDLQVVRALCQKVLVLHHAQVMEVQETERLFLHPQTDYTRQLIAASQY</sequence>
<evidence type="ECO:0000256" key="4">
    <source>
        <dbReference type="ARBA" id="ARBA00022475"/>
    </source>
</evidence>
<dbReference type="FunFam" id="3.40.50.300:FF:000016">
    <property type="entry name" value="Oligopeptide ABC transporter ATP-binding component"/>
    <property type="match status" value="1"/>
</dbReference>
<dbReference type="CDD" id="cd03257">
    <property type="entry name" value="ABC_NikE_OppD_transporters"/>
    <property type="match status" value="2"/>
</dbReference>
<name>A0AAE6WXB6_9GAMM</name>
<evidence type="ECO:0000256" key="9">
    <source>
        <dbReference type="ARBA" id="ARBA00023136"/>
    </source>
</evidence>
<dbReference type="NCBIfam" id="NF007739">
    <property type="entry name" value="PRK10419.1"/>
    <property type="match status" value="2"/>
</dbReference>
<keyword evidence="8" id="KW-1278">Translocase</keyword>
<dbReference type="PROSITE" id="PS00211">
    <property type="entry name" value="ABC_TRANSPORTER_1"/>
    <property type="match status" value="2"/>
</dbReference>
<dbReference type="InterPro" id="IPR027417">
    <property type="entry name" value="P-loop_NTPase"/>
</dbReference>
<dbReference type="SMART" id="SM00382">
    <property type="entry name" value="AAA"/>
    <property type="match status" value="2"/>
</dbReference>
<comment type="similarity">
    <text evidence="2">Belongs to the ABC transporter superfamily.</text>
</comment>
<dbReference type="RefSeq" id="WP_163172733.1">
    <property type="nucleotide sequence ID" value="NZ_CP044463.1"/>
</dbReference>
<evidence type="ECO:0000256" key="6">
    <source>
        <dbReference type="ARBA" id="ARBA00022741"/>
    </source>
</evidence>
<evidence type="ECO:0000313" key="11">
    <source>
        <dbReference type="EMBL" id="QIC68660.1"/>
    </source>
</evidence>
<keyword evidence="5" id="KW-0997">Cell inner membrane</keyword>
<dbReference type="GO" id="GO:0055085">
    <property type="term" value="P:transmembrane transport"/>
    <property type="evidence" value="ECO:0007669"/>
    <property type="project" value="UniProtKB-ARBA"/>
</dbReference>
<evidence type="ECO:0000259" key="10">
    <source>
        <dbReference type="PROSITE" id="PS50893"/>
    </source>
</evidence>
<evidence type="ECO:0000313" key="12">
    <source>
        <dbReference type="Proteomes" id="UP000503505"/>
    </source>
</evidence>
<protein>
    <submittedName>
        <fullName evidence="11">ABC transporter ATP-binding protein</fullName>
    </submittedName>
</protein>
<dbReference type="Pfam" id="PF00005">
    <property type="entry name" value="ABC_tran"/>
    <property type="match status" value="2"/>
</dbReference>
<organism evidence="11 12">
    <name type="scientific">Acinetobacter schindleri</name>
    <dbReference type="NCBI Taxonomy" id="108981"/>
    <lineage>
        <taxon>Bacteria</taxon>
        <taxon>Pseudomonadati</taxon>
        <taxon>Pseudomonadota</taxon>
        <taxon>Gammaproteobacteria</taxon>
        <taxon>Moraxellales</taxon>
        <taxon>Moraxellaceae</taxon>
        <taxon>Acinetobacter</taxon>
    </lineage>
</organism>
<keyword evidence="7 11" id="KW-0067">ATP-binding</keyword>
<dbReference type="GO" id="GO:0005524">
    <property type="term" value="F:ATP binding"/>
    <property type="evidence" value="ECO:0007669"/>
    <property type="project" value="UniProtKB-KW"/>
</dbReference>
<keyword evidence="3" id="KW-0813">Transport</keyword>
<dbReference type="InterPro" id="IPR003593">
    <property type="entry name" value="AAA+_ATPase"/>
</dbReference>
<dbReference type="SUPFAM" id="SSF52540">
    <property type="entry name" value="P-loop containing nucleoside triphosphate hydrolases"/>
    <property type="match status" value="2"/>
</dbReference>
<dbReference type="NCBIfam" id="NF008453">
    <property type="entry name" value="PRK11308.1"/>
    <property type="match status" value="2"/>
</dbReference>
<dbReference type="GO" id="GO:0016887">
    <property type="term" value="F:ATP hydrolysis activity"/>
    <property type="evidence" value="ECO:0007669"/>
    <property type="project" value="InterPro"/>
</dbReference>
<dbReference type="Gene3D" id="3.40.50.300">
    <property type="entry name" value="P-loop containing nucleotide triphosphate hydrolases"/>
    <property type="match status" value="2"/>
</dbReference>
<dbReference type="AlphaFoldDB" id="A0AAE6WXB6"/>
<evidence type="ECO:0000256" key="8">
    <source>
        <dbReference type="ARBA" id="ARBA00022967"/>
    </source>
</evidence>
<evidence type="ECO:0000256" key="7">
    <source>
        <dbReference type="ARBA" id="ARBA00022840"/>
    </source>
</evidence>
<evidence type="ECO:0000256" key="1">
    <source>
        <dbReference type="ARBA" id="ARBA00004417"/>
    </source>
</evidence>
<gene>
    <name evidence="11" type="ORF">FSC10_10455</name>
</gene>
<dbReference type="PANTHER" id="PTHR43297:SF14">
    <property type="entry name" value="ATPASE AAA-TYPE CORE DOMAIN-CONTAINING PROTEIN"/>
    <property type="match status" value="1"/>
</dbReference>
<proteinExistence type="inferred from homology"/>
<dbReference type="InterPro" id="IPR003439">
    <property type="entry name" value="ABC_transporter-like_ATP-bd"/>
</dbReference>
<evidence type="ECO:0000256" key="2">
    <source>
        <dbReference type="ARBA" id="ARBA00005417"/>
    </source>
</evidence>
<accession>A0AAE6WXB6</accession>
<comment type="subcellular location">
    <subcellularLocation>
        <location evidence="1">Cell inner membrane</location>
        <topology evidence="1">Peripheral membrane protein</topology>
    </subcellularLocation>
</comment>
<dbReference type="GO" id="GO:0005886">
    <property type="term" value="C:plasma membrane"/>
    <property type="evidence" value="ECO:0007669"/>
    <property type="project" value="UniProtKB-SubCell"/>
</dbReference>
<keyword evidence="9" id="KW-0472">Membrane</keyword>